<dbReference type="AlphaFoldDB" id="A0A397SUW8"/>
<comment type="caution">
    <text evidence="1">The sequence shown here is derived from an EMBL/GenBank/DDBJ whole genome shotgun (WGS) entry which is preliminary data.</text>
</comment>
<keyword evidence="2" id="KW-1185">Reference proteome</keyword>
<organism evidence="1 2">
    <name type="scientific">Glomus cerebriforme</name>
    <dbReference type="NCBI Taxonomy" id="658196"/>
    <lineage>
        <taxon>Eukaryota</taxon>
        <taxon>Fungi</taxon>
        <taxon>Fungi incertae sedis</taxon>
        <taxon>Mucoromycota</taxon>
        <taxon>Glomeromycotina</taxon>
        <taxon>Glomeromycetes</taxon>
        <taxon>Glomerales</taxon>
        <taxon>Glomeraceae</taxon>
        <taxon>Glomus</taxon>
    </lineage>
</organism>
<dbReference type="OrthoDB" id="2408008at2759"/>
<gene>
    <name evidence="1" type="ORF">C1645_826405</name>
</gene>
<evidence type="ECO:0008006" key="3">
    <source>
        <dbReference type="Google" id="ProtNLM"/>
    </source>
</evidence>
<evidence type="ECO:0000313" key="2">
    <source>
        <dbReference type="Proteomes" id="UP000265703"/>
    </source>
</evidence>
<accession>A0A397SUW8</accession>
<name>A0A397SUW8_9GLOM</name>
<evidence type="ECO:0000313" key="1">
    <source>
        <dbReference type="EMBL" id="RIA88396.1"/>
    </source>
</evidence>
<dbReference type="Proteomes" id="UP000265703">
    <property type="component" value="Unassembled WGS sequence"/>
</dbReference>
<dbReference type="EMBL" id="QKYT01000265">
    <property type="protein sequence ID" value="RIA88396.1"/>
    <property type="molecule type" value="Genomic_DNA"/>
</dbReference>
<proteinExistence type="predicted"/>
<protein>
    <recommendedName>
        <fullName evidence="3">RNase H type-1 domain-containing protein</fullName>
    </recommendedName>
</protein>
<sequence length="218" mass="25522">MPKWFKILERKGLINPFNGSRNIKPFFIATSNHYKGDKIQHPSIDKRTKDFVVAWHIILNIPILGQIVQRDHIHNQILIEQENRLKDFNILEFHTDGSLIDLGMTHSLMSFALLQSNNNAPKSSIDHYQYLQQQRFSLLPRNIFKEQSNNVLWLIITDIVKYNDINVKFIKVKAHASDQFDNQVDNLVKHDNCSLNFNINSLSTIKYFYNLIIESTES</sequence>
<reference evidence="1 2" key="1">
    <citation type="submission" date="2018-06" db="EMBL/GenBank/DDBJ databases">
        <title>Comparative genomics reveals the genomic features of Rhizophagus irregularis, R. cerebriforme, R. diaphanum and Gigaspora rosea, and their symbiotic lifestyle signature.</title>
        <authorList>
            <person name="Morin E."/>
            <person name="San Clemente H."/>
            <person name="Chen E.C.H."/>
            <person name="De La Providencia I."/>
            <person name="Hainaut M."/>
            <person name="Kuo A."/>
            <person name="Kohler A."/>
            <person name="Murat C."/>
            <person name="Tang N."/>
            <person name="Roy S."/>
            <person name="Loubradou J."/>
            <person name="Henrissat B."/>
            <person name="Grigoriev I.V."/>
            <person name="Corradi N."/>
            <person name="Roux C."/>
            <person name="Martin F.M."/>
        </authorList>
    </citation>
    <scope>NUCLEOTIDE SEQUENCE [LARGE SCALE GENOMIC DNA]</scope>
    <source>
        <strain evidence="1 2">DAOM 227022</strain>
    </source>
</reference>